<feature type="non-terminal residue" evidence="1">
    <location>
        <position position="169"/>
    </location>
</feature>
<dbReference type="EMBL" id="KN655125">
    <property type="protein sequence ID" value="KHN24695.1"/>
    <property type="molecule type" value="Genomic_DNA"/>
</dbReference>
<sequence length="169" mass="19690">SIWWRDLSNVCNAFEEGSWFRSGIKWKIGCGSKVKFWEDGWLDGGILLLEKYPRMYSISQQQHHFVQQLGVASLGGWDWQLQWRRLLREAEIDIAAKFMKDIEGVVVQANQQDSWGWGVDPSGIYSVGSAYKALNRHLSKENDNEVFKELWKLKVPSKVSPFAWRLIRD</sequence>
<protein>
    <recommendedName>
        <fullName evidence="2">Reverse transcriptase zinc-binding domain-containing protein</fullName>
    </recommendedName>
</protein>
<evidence type="ECO:0008006" key="2">
    <source>
        <dbReference type="Google" id="ProtNLM"/>
    </source>
</evidence>
<reference evidence="1" key="1">
    <citation type="submission" date="2014-07" db="EMBL/GenBank/DDBJ databases">
        <title>Identification of a novel salt tolerance gene in wild soybean by whole-genome sequencing.</title>
        <authorList>
            <person name="Lam H.-M."/>
            <person name="Qi X."/>
            <person name="Li M.-W."/>
            <person name="Liu X."/>
            <person name="Xie M."/>
            <person name="Ni M."/>
            <person name="Xu X."/>
        </authorList>
    </citation>
    <scope>NUCLEOTIDE SEQUENCE [LARGE SCALE GENOMIC DNA]</scope>
    <source>
        <tissue evidence="1">Root</tissue>
    </source>
</reference>
<dbReference type="PANTHER" id="PTHR36617">
    <property type="entry name" value="PROTEIN, PUTATIVE-RELATED"/>
    <property type="match status" value="1"/>
</dbReference>
<proteinExistence type="predicted"/>
<gene>
    <name evidence="1" type="ORF">glysoja_029764</name>
</gene>
<dbReference type="Proteomes" id="UP000053555">
    <property type="component" value="Unassembled WGS sequence"/>
</dbReference>
<dbReference type="AlphaFoldDB" id="A0A0B2QTA9"/>
<accession>A0A0B2QTA9</accession>
<evidence type="ECO:0000313" key="1">
    <source>
        <dbReference type="EMBL" id="KHN24695.1"/>
    </source>
</evidence>
<dbReference type="PANTHER" id="PTHR36617:SF11">
    <property type="entry name" value="PROTEIN, PUTATIVE-RELATED"/>
    <property type="match status" value="1"/>
</dbReference>
<feature type="non-terminal residue" evidence="1">
    <location>
        <position position="1"/>
    </location>
</feature>
<name>A0A0B2QTA9_GLYSO</name>
<organism evidence="1">
    <name type="scientific">Glycine soja</name>
    <name type="common">Wild soybean</name>
    <dbReference type="NCBI Taxonomy" id="3848"/>
    <lineage>
        <taxon>Eukaryota</taxon>
        <taxon>Viridiplantae</taxon>
        <taxon>Streptophyta</taxon>
        <taxon>Embryophyta</taxon>
        <taxon>Tracheophyta</taxon>
        <taxon>Spermatophyta</taxon>
        <taxon>Magnoliopsida</taxon>
        <taxon>eudicotyledons</taxon>
        <taxon>Gunneridae</taxon>
        <taxon>Pentapetalae</taxon>
        <taxon>rosids</taxon>
        <taxon>fabids</taxon>
        <taxon>Fabales</taxon>
        <taxon>Fabaceae</taxon>
        <taxon>Papilionoideae</taxon>
        <taxon>50 kb inversion clade</taxon>
        <taxon>NPAAA clade</taxon>
        <taxon>indigoferoid/millettioid clade</taxon>
        <taxon>Phaseoleae</taxon>
        <taxon>Glycine</taxon>
        <taxon>Glycine subgen. Soja</taxon>
    </lineage>
</organism>